<dbReference type="InterPro" id="IPR003593">
    <property type="entry name" value="AAA+_ATPase"/>
</dbReference>
<dbReference type="GO" id="GO:0016887">
    <property type="term" value="F:ATP hydrolysis activity"/>
    <property type="evidence" value="ECO:0007669"/>
    <property type="project" value="InterPro"/>
</dbReference>
<dbReference type="EMBL" id="CP009961">
    <property type="protein sequence ID" value="AKG38509.1"/>
    <property type="molecule type" value="Genomic_DNA"/>
</dbReference>
<dbReference type="PROSITE" id="PS50893">
    <property type="entry name" value="ABC_TRANSPORTER_2"/>
    <property type="match status" value="1"/>
</dbReference>
<dbReference type="InterPro" id="IPR005894">
    <property type="entry name" value="DrrA"/>
</dbReference>
<evidence type="ECO:0000313" key="11">
    <source>
        <dbReference type="Proteomes" id="UP000067434"/>
    </source>
</evidence>
<dbReference type="GO" id="GO:0043215">
    <property type="term" value="P:daunorubicin transport"/>
    <property type="evidence" value="ECO:0007669"/>
    <property type="project" value="InterPro"/>
</dbReference>
<keyword evidence="4" id="KW-0547">Nucleotide-binding</keyword>
<dbReference type="Proteomes" id="UP000067434">
    <property type="component" value="Chromosome"/>
</dbReference>
<evidence type="ECO:0000313" key="10">
    <source>
        <dbReference type="EMBL" id="AKG38509.1"/>
    </source>
</evidence>
<keyword evidence="3" id="KW-1003">Cell membrane</keyword>
<dbReference type="GeneID" id="25401233"/>
<feature type="domain" description="ABC transporter" evidence="9">
    <location>
        <begin position="5"/>
        <end position="236"/>
    </location>
</feature>
<keyword evidence="2" id="KW-0813">Transport</keyword>
<dbReference type="CDD" id="cd03265">
    <property type="entry name" value="ABC_DrrA"/>
    <property type="match status" value="1"/>
</dbReference>
<dbReference type="PANTHER" id="PTHR43582:SF4">
    <property type="entry name" value="ANTIBIOTIC RESISTANCE ABC TRANSPORTER ATP-BINDING PROTEIN"/>
    <property type="match status" value="1"/>
</dbReference>
<accession>A0A0F7FHY1</accession>
<dbReference type="SMART" id="SM00382">
    <property type="entry name" value="AAA"/>
    <property type="match status" value="1"/>
</dbReference>
<protein>
    <submittedName>
        <fullName evidence="10">ABC transporter ATP-binding protein</fullName>
    </submittedName>
</protein>
<dbReference type="NCBIfam" id="TIGR01188">
    <property type="entry name" value="drrA"/>
    <property type="match status" value="1"/>
</dbReference>
<evidence type="ECO:0000256" key="7">
    <source>
        <dbReference type="ARBA" id="ARBA00023136"/>
    </source>
</evidence>
<evidence type="ECO:0000259" key="9">
    <source>
        <dbReference type="PROSITE" id="PS50893"/>
    </source>
</evidence>
<name>A0A0F7FHY1_9CREN</name>
<dbReference type="GO" id="GO:0005886">
    <property type="term" value="C:plasma membrane"/>
    <property type="evidence" value="ECO:0007669"/>
    <property type="project" value="UniProtKB-SubCell"/>
</dbReference>
<keyword evidence="6" id="KW-1278">Translocase</keyword>
<comment type="subcellular location">
    <subcellularLocation>
        <location evidence="1">Cell membrane</location>
        <topology evidence="1">Peripheral membrane protein</topology>
        <orientation evidence="1">Cytoplasmic side</orientation>
    </subcellularLocation>
</comment>
<dbReference type="FunFam" id="3.40.50.300:FF:000589">
    <property type="entry name" value="ABC transporter, ATP-binding subunit"/>
    <property type="match status" value="1"/>
</dbReference>
<dbReference type="PANTHER" id="PTHR43582">
    <property type="entry name" value="LINEARMYCIN RESISTANCE ATP-BINDING PROTEIN LNRL"/>
    <property type="match status" value="1"/>
</dbReference>
<dbReference type="InterPro" id="IPR027417">
    <property type="entry name" value="P-loop_NTPase"/>
</dbReference>
<dbReference type="RefSeq" id="WP_052883920.1">
    <property type="nucleotide sequence ID" value="NZ_CP009961.1"/>
</dbReference>
<dbReference type="InterPro" id="IPR025302">
    <property type="entry name" value="DrrA1/2-like_C"/>
</dbReference>
<dbReference type="GO" id="GO:1900753">
    <property type="term" value="P:doxorubicin transport"/>
    <property type="evidence" value="ECO:0007669"/>
    <property type="project" value="InterPro"/>
</dbReference>
<keyword evidence="11" id="KW-1185">Reference proteome</keyword>
<dbReference type="AlphaFoldDB" id="A0A0F7FHY1"/>
<reference evidence="10 11" key="1">
    <citation type="journal article" date="2015" name="Stand. Genomic Sci.">
        <title>Complete genome sequence of and proposal of Thermofilum uzonense sp. nov. a novel hyperthermophilic crenarchaeon and emended description of the genus Thermofilum.</title>
        <authorList>
            <person name="Toshchakov S.V."/>
            <person name="Korzhenkov A.A."/>
            <person name="Samarov N.I."/>
            <person name="Mazunin I.O."/>
            <person name="Mozhey O.I."/>
            <person name="Shmyr I.S."/>
            <person name="Derbikova K.S."/>
            <person name="Taranov E.A."/>
            <person name="Dominova I.N."/>
            <person name="Bonch-Osmolovskaya E.A."/>
            <person name="Patrushev M.V."/>
            <person name="Podosokorskaya O.A."/>
            <person name="Kublanov I.V."/>
        </authorList>
    </citation>
    <scope>NUCLEOTIDE SEQUENCE [LARGE SCALE GENOMIC DNA]</scope>
    <source>
        <strain evidence="10 11">1807-2</strain>
    </source>
</reference>
<dbReference type="GO" id="GO:0005524">
    <property type="term" value="F:ATP binding"/>
    <property type="evidence" value="ECO:0007669"/>
    <property type="project" value="UniProtKB-KW"/>
</dbReference>
<evidence type="ECO:0000256" key="2">
    <source>
        <dbReference type="ARBA" id="ARBA00022448"/>
    </source>
</evidence>
<evidence type="ECO:0000256" key="5">
    <source>
        <dbReference type="ARBA" id="ARBA00022840"/>
    </source>
</evidence>
<evidence type="ECO:0000256" key="6">
    <source>
        <dbReference type="ARBA" id="ARBA00022967"/>
    </source>
</evidence>
<proteinExistence type="inferred from homology"/>
<evidence type="ECO:0000256" key="3">
    <source>
        <dbReference type="ARBA" id="ARBA00022475"/>
    </source>
</evidence>
<organism evidence="10 11">
    <name type="scientific">Infirmifilum uzonense</name>
    <dbReference type="NCBI Taxonomy" id="1550241"/>
    <lineage>
        <taxon>Archaea</taxon>
        <taxon>Thermoproteota</taxon>
        <taxon>Thermoprotei</taxon>
        <taxon>Thermofilales</taxon>
        <taxon>Thermofilaceae</taxon>
        <taxon>Infirmifilum</taxon>
    </lineage>
</organism>
<dbReference type="InterPro" id="IPR017871">
    <property type="entry name" value="ABC_transporter-like_CS"/>
</dbReference>
<keyword evidence="7" id="KW-0472">Membrane</keyword>
<gene>
    <name evidence="10" type="ORF">MA03_03340</name>
</gene>
<comment type="similarity">
    <text evidence="8">Belongs to the ABC transporter superfamily. Drug exporter-1 (DrugE1) (TC 3.A.1.105) family.</text>
</comment>
<dbReference type="Gene3D" id="3.40.50.300">
    <property type="entry name" value="P-loop containing nucleotide triphosphate hydrolases"/>
    <property type="match status" value="1"/>
</dbReference>
<dbReference type="Pfam" id="PF00005">
    <property type="entry name" value="ABC_tran"/>
    <property type="match status" value="1"/>
</dbReference>
<dbReference type="HOGENOM" id="CLU_000604_1_2_2"/>
<dbReference type="Pfam" id="PF13732">
    <property type="entry name" value="DrrA1-3_C"/>
    <property type="match status" value="1"/>
</dbReference>
<evidence type="ECO:0000256" key="1">
    <source>
        <dbReference type="ARBA" id="ARBA00004413"/>
    </source>
</evidence>
<dbReference type="SUPFAM" id="SSF52540">
    <property type="entry name" value="P-loop containing nucleoside triphosphate hydrolases"/>
    <property type="match status" value="1"/>
</dbReference>
<keyword evidence="5 10" id="KW-0067">ATP-binding</keyword>
<evidence type="ECO:0000256" key="4">
    <source>
        <dbReference type="ARBA" id="ARBA00022741"/>
    </source>
</evidence>
<dbReference type="InterPro" id="IPR003439">
    <property type="entry name" value="ABC_transporter-like_ATP-bd"/>
</dbReference>
<dbReference type="STRING" id="1550241.MA03_03340"/>
<dbReference type="PROSITE" id="PS00211">
    <property type="entry name" value="ABC_TRANSPORTER_1"/>
    <property type="match status" value="1"/>
</dbReference>
<dbReference type="OrthoDB" id="31298at2157"/>
<sequence length="325" mass="36827">MSEAIVVENLVKKFKDITAVDQVSFQVKQGEIYGLLGPNGAGKTTTIHILTTLLRPTSGKVFVAGYDVVTSPGEVRKRIGIVFQDPSIDNQLTAYDNMYIHGRLYGLSGEELKRKIYQLLDFVDLKPYANKLVRYFSGGMRRRLEIARSLLHEPDILFLDEPTIGLDPQTRVKIWDYIMAIKKEHGMTIFLTTHYMDEADQLCERIAIMDHGQIKAQGTPEQLKSLLGNEIVYVKLDGNTTSPPCIESDYVESCKQVSRDTLQLVVKNAATAMPRIFEAASSKGLKIIEVSYRRPTLNEVFIYLTGRELRDSLEEGGFRPPHRRW</sequence>
<dbReference type="PATRIC" id="fig|1550241.5.peg.707"/>
<evidence type="ECO:0000256" key="8">
    <source>
        <dbReference type="ARBA" id="ARBA00049985"/>
    </source>
</evidence>
<dbReference type="KEGG" id="thf:MA03_03340"/>